<keyword evidence="3" id="KW-1185">Reference proteome</keyword>
<comment type="caution">
    <text evidence="2">The sequence shown here is derived from an EMBL/GenBank/DDBJ whole genome shotgun (WGS) entry which is preliminary data.</text>
</comment>
<protein>
    <submittedName>
        <fullName evidence="2">Uncharacterized protein</fullName>
    </submittedName>
</protein>
<proteinExistence type="predicted"/>
<evidence type="ECO:0000256" key="1">
    <source>
        <dbReference type="SAM" id="MobiDB-lite"/>
    </source>
</evidence>
<feature type="compositionally biased region" description="Basic and acidic residues" evidence="1">
    <location>
        <begin position="163"/>
        <end position="173"/>
    </location>
</feature>
<accession>A0AAN9QLW9</accession>
<evidence type="ECO:0000313" key="2">
    <source>
        <dbReference type="EMBL" id="KAK7336123.1"/>
    </source>
</evidence>
<organism evidence="2 3">
    <name type="scientific">Canavalia gladiata</name>
    <name type="common">Sword bean</name>
    <name type="synonym">Dolichos gladiatus</name>
    <dbReference type="NCBI Taxonomy" id="3824"/>
    <lineage>
        <taxon>Eukaryota</taxon>
        <taxon>Viridiplantae</taxon>
        <taxon>Streptophyta</taxon>
        <taxon>Embryophyta</taxon>
        <taxon>Tracheophyta</taxon>
        <taxon>Spermatophyta</taxon>
        <taxon>Magnoliopsida</taxon>
        <taxon>eudicotyledons</taxon>
        <taxon>Gunneridae</taxon>
        <taxon>Pentapetalae</taxon>
        <taxon>rosids</taxon>
        <taxon>fabids</taxon>
        <taxon>Fabales</taxon>
        <taxon>Fabaceae</taxon>
        <taxon>Papilionoideae</taxon>
        <taxon>50 kb inversion clade</taxon>
        <taxon>NPAAA clade</taxon>
        <taxon>indigoferoid/millettioid clade</taxon>
        <taxon>Phaseoleae</taxon>
        <taxon>Canavalia</taxon>
    </lineage>
</organism>
<dbReference type="EMBL" id="JAYMYQ010000004">
    <property type="protein sequence ID" value="KAK7336123.1"/>
    <property type="molecule type" value="Genomic_DNA"/>
</dbReference>
<reference evidence="2 3" key="1">
    <citation type="submission" date="2024-01" db="EMBL/GenBank/DDBJ databases">
        <title>The genomes of 5 underutilized Papilionoideae crops provide insights into root nodulation and disease resistanc.</title>
        <authorList>
            <person name="Jiang F."/>
        </authorList>
    </citation>
    <scope>NUCLEOTIDE SEQUENCE [LARGE SCALE GENOMIC DNA]</scope>
    <source>
        <strain evidence="2">LVBAO_FW01</strain>
        <tissue evidence="2">Leaves</tissue>
    </source>
</reference>
<name>A0AAN9QLW9_CANGL</name>
<feature type="region of interest" description="Disordered" evidence="1">
    <location>
        <begin position="159"/>
        <end position="197"/>
    </location>
</feature>
<dbReference type="AlphaFoldDB" id="A0AAN9QLW9"/>
<dbReference type="Proteomes" id="UP001367508">
    <property type="component" value="Unassembled WGS sequence"/>
</dbReference>
<feature type="compositionally biased region" description="Polar residues" evidence="1">
    <location>
        <begin position="188"/>
        <end position="197"/>
    </location>
</feature>
<gene>
    <name evidence="2" type="ORF">VNO77_16656</name>
</gene>
<evidence type="ECO:0000313" key="3">
    <source>
        <dbReference type="Proteomes" id="UP001367508"/>
    </source>
</evidence>
<sequence length="197" mass="22648">MGCGISTLDIKDAPLNGHSNKGHQYAITQPVMENKKDFENGEEGDVVLLVEKNHNHNNYVVIMRPILGDEEVKTMKKDRSNEEMLKEKYIIEMNKEEEKALESGGKERCNGNDKYTKNVKNIEDGHEYQDGSFIGPSSPSFRDYCNEYYVSEARSSEENFNDYDFKESMKNNDDDNSSNRKNKPKNDGSVNSNKVRW</sequence>